<accession>B3TC65</accession>
<feature type="transmembrane region" description="Helical" evidence="1">
    <location>
        <begin position="6"/>
        <end position="24"/>
    </location>
</feature>
<name>B3TC65_9ZZZZ</name>
<keyword evidence="1" id="KW-1133">Transmembrane helix</keyword>
<organism evidence="2">
    <name type="scientific">uncultured marine microorganism HF4000_APKG10H12</name>
    <dbReference type="NCBI Taxonomy" id="455560"/>
    <lineage>
        <taxon>unclassified sequences</taxon>
        <taxon>environmental samples</taxon>
    </lineage>
</organism>
<dbReference type="EMBL" id="EU016668">
    <property type="protein sequence ID" value="ABZ10174.1"/>
    <property type="molecule type" value="Genomic_DNA"/>
</dbReference>
<reference evidence="2" key="1">
    <citation type="journal article" date="2008" name="ISME J.">
        <title>Genomic patterns of recombination, clonal divergence and environment in marine microbial populations.</title>
        <authorList>
            <person name="Konstantinidis K.T."/>
            <person name="Delong E.F."/>
        </authorList>
    </citation>
    <scope>NUCLEOTIDE SEQUENCE</scope>
</reference>
<evidence type="ECO:0000313" key="2">
    <source>
        <dbReference type="EMBL" id="ABZ10174.1"/>
    </source>
</evidence>
<evidence type="ECO:0008006" key="3">
    <source>
        <dbReference type="Google" id="ProtNLM"/>
    </source>
</evidence>
<gene>
    <name evidence="2" type="ORF">ALOHA_HF4000APKG10H12ctg1g6</name>
</gene>
<sequence>MRIGRLIRYAGIAAISGTIGFLIGGGRLPDSLRQIATQAPATANELQRDGTTLTGALNHVRDRLSDAAQRVTGLLDDDDR</sequence>
<evidence type="ECO:0000256" key="1">
    <source>
        <dbReference type="SAM" id="Phobius"/>
    </source>
</evidence>
<dbReference type="AlphaFoldDB" id="B3TC65"/>
<keyword evidence="1" id="KW-0812">Transmembrane</keyword>
<keyword evidence="1" id="KW-0472">Membrane</keyword>
<protein>
    <recommendedName>
        <fullName evidence="3">YtxH-like protein</fullName>
    </recommendedName>
</protein>
<proteinExistence type="predicted"/>